<dbReference type="InterPro" id="IPR001328">
    <property type="entry name" value="Pept_tRNA_hydro"/>
</dbReference>
<dbReference type="PROSITE" id="PS01195">
    <property type="entry name" value="PEPT_TRNA_HYDROL_1"/>
    <property type="match status" value="1"/>
</dbReference>
<gene>
    <name evidence="7 10" type="primary">pth</name>
    <name evidence="10" type="ORF">NCR95_04705</name>
</gene>
<evidence type="ECO:0000256" key="1">
    <source>
        <dbReference type="ARBA" id="ARBA00013260"/>
    </source>
</evidence>
<keyword evidence="7" id="KW-0963">Cytoplasm</keyword>
<evidence type="ECO:0000256" key="9">
    <source>
        <dbReference type="RuleBase" id="RU004320"/>
    </source>
</evidence>
<dbReference type="EMBL" id="JAMOKX010000003">
    <property type="protein sequence ID" value="MCL9819470.1"/>
    <property type="molecule type" value="Genomic_DNA"/>
</dbReference>
<comment type="subunit">
    <text evidence="7">Monomer.</text>
</comment>
<dbReference type="GO" id="GO:0004045">
    <property type="term" value="F:peptidyl-tRNA hydrolase activity"/>
    <property type="evidence" value="ECO:0007669"/>
    <property type="project" value="UniProtKB-EC"/>
</dbReference>
<dbReference type="InterPro" id="IPR018171">
    <property type="entry name" value="Pept_tRNA_hydro_CS"/>
</dbReference>
<dbReference type="Proteomes" id="UP001057522">
    <property type="component" value="Unassembled WGS sequence"/>
</dbReference>
<dbReference type="PROSITE" id="PS01196">
    <property type="entry name" value="PEPT_TRNA_HYDROL_2"/>
    <property type="match status" value="1"/>
</dbReference>
<evidence type="ECO:0000256" key="6">
    <source>
        <dbReference type="ARBA" id="ARBA00050038"/>
    </source>
</evidence>
<dbReference type="RefSeq" id="WP_250604179.1">
    <property type="nucleotide sequence ID" value="NZ_JAMOKX010000003.1"/>
</dbReference>
<evidence type="ECO:0000256" key="2">
    <source>
        <dbReference type="ARBA" id="ARBA00022555"/>
    </source>
</evidence>
<evidence type="ECO:0000256" key="8">
    <source>
        <dbReference type="RuleBase" id="RU000673"/>
    </source>
</evidence>
<proteinExistence type="inferred from homology"/>
<comment type="similarity">
    <text evidence="5 7 9">Belongs to the PTH family.</text>
</comment>
<dbReference type="PANTHER" id="PTHR17224">
    <property type="entry name" value="PEPTIDYL-TRNA HYDROLASE"/>
    <property type="match status" value="1"/>
</dbReference>
<feature type="site" description="Stabilizes the basic form of H active site to accept a proton" evidence="7">
    <location>
        <position position="86"/>
    </location>
</feature>
<dbReference type="InterPro" id="IPR036416">
    <property type="entry name" value="Pept_tRNA_hydro_sf"/>
</dbReference>
<dbReference type="NCBIfam" id="TIGR00447">
    <property type="entry name" value="pth"/>
    <property type="match status" value="1"/>
</dbReference>
<feature type="binding site" evidence="7">
    <location>
        <position position="107"/>
    </location>
    <ligand>
        <name>tRNA</name>
        <dbReference type="ChEBI" id="CHEBI:17843"/>
    </ligand>
</feature>
<keyword evidence="4 7" id="KW-0694">RNA-binding</keyword>
<keyword evidence="3 7" id="KW-0378">Hydrolase</keyword>
<feature type="binding site" evidence="7">
    <location>
        <position position="61"/>
    </location>
    <ligand>
        <name>tRNA</name>
        <dbReference type="ChEBI" id="CHEBI:17843"/>
    </ligand>
</feature>
<sequence length="190" mass="21259">MFLIVGLGNIGEKYKNNRHNIGFCVVDSLIASLNATKQSSKDFFGELYKTSQILLLKPSTFMNLSGKSVLSVKNFYKIDKILVIHDDLDLPFGAVRFKFGGGSGGHNGLKSIDELCGKEYYRLRYGIGKPLLKNQVIDWVLGDFSKEESIKNEEIIKHCIKPALEIAKLENPSELANKISSLYTLNPKDK</sequence>
<comment type="catalytic activity">
    <reaction evidence="7 8">
        <text>an N-acyl-L-alpha-aminoacyl-tRNA + H2O = an N-acyl-L-amino acid + a tRNA + H(+)</text>
        <dbReference type="Rhea" id="RHEA:54448"/>
        <dbReference type="Rhea" id="RHEA-COMP:10123"/>
        <dbReference type="Rhea" id="RHEA-COMP:13883"/>
        <dbReference type="ChEBI" id="CHEBI:15377"/>
        <dbReference type="ChEBI" id="CHEBI:15378"/>
        <dbReference type="ChEBI" id="CHEBI:59874"/>
        <dbReference type="ChEBI" id="CHEBI:78442"/>
        <dbReference type="ChEBI" id="CHEBI:138191"/>
        <dbReference type="EC" id="3.1.1.29"/>
    </reaction>
</comment>
<evidence type="ECO:0000256" key="7">
    <source>
        <dbReference type="HAMAP-Rule" id="MF_00083"/>
    </source>
</evidence>
<reference evidence="10" key="1">
    <citation type="submission" date="2022-06" db="EMBL/GenBank/DDBJ databases">
        <title>Helicobacter colisuis sp. nov.</title>
        <authorList>
            <person name="Papic B."/>
            <person name="Gruntar I."/>
        </authorList>
    </citation>
    <scope>NUCLEOTIDE SEQUENCE</scope>
    <source>
        <strain evidence="10">11154-15</strain>
    </source>
</reference>
<comment type="subcellular location">
    <subcellularLocation>
        <location evidence="7">Cytoplasm</location>
    </subcellularLocation>
</comment>
<evidence type="ECO:0000256" key="4">
    <source>
        <dbReference type="ARBA" id="ARBA00022884"/>
    </source>
</evidence>
<feature type="site" description="Discriminates between blocked and unblocked aminoacyl-tRNA" evidence="7">
    <location>
        <position position="9"/>
    </location>
</feature>
<accession>A0ABT0TU59</accession>
<dbReference type="Pfam" id="PF01195">
    <property type="entry name" value="Pept_tRNA_hydro"/>
    <property type="match status" value="1"/>
</dbReference>
<feature type="binding site" evidence="7">
    <location>
        <position position="14"/>
    </location>
    <ligand>
        <name>tRNA</name>
        <dbReference type="ChEBI" id="CHEBI:17843"/>
    </ligand>
</feature>
<comment type="function">
    <text evidence="7">Catalyzes the release of premature peptidyl moieties from peptidyl-tRNA molecules trapped in stalled 50S ribosomal subunits, and thus maintains levels of free tRNAs and 50S ribosomes.</text>
</comment>
<dbReference type="Gene3D" id="3.40.50.1470">
    <property type="entry name" value="Peptidyl-tRNA hydrolase"/>
    <property type="match status" value="1"/>
</dbReference>
<comment type="function">
    <text evidence="7">Hydrolyzes ribosome-free peptidyl-tRNAs (with 1 or more amino acids incorporated), which drop off the ribosome during protein synthesis, or as a result of ribosome stalling.</text>
</comment>
<dbReference type="PANTHER" id="PTHR17224:SF1">
    <property type="entry name" value="PEPTIDYL-TRNA HYDROLASE"/>
    <property type="match status" value="1"/>
</dbReference>
<feature type="binding site" evidence="7">
    <location>
        <position position="63"/>
    </location>
    <ligand>
        <name>tRNA</name>
        <dbReference type="ChEBI" id="CHEBI:17843"/>
    </ligand>
</feature>
<evidence type="ECO:0000256" key="3">
    <source>
        <dbReference type="ARBA" id="ARBA00022801"/>
    </source>
</evidence>
<dbReference type="CDD" id="cd00462">
    <property type="entry name" value="PTH"/>
    <property type="match status" value="1"/>
</dbReference>
<keyword evidence="11" id="KW-1185">Reference proteome</keyword>
<evidence type="ECO:0000256" key="5">
    <source>
        <dbReference type="ARBA" id="ARBA00038063"/>
    </source>
</evidence>
<dbReference type="SUPFAM" id="SSF53178">
    <property type="entry name" value="Peptidyl-tRNA hydrolase-like"/>
    <property type="match status" value="1"/>
</dbReference>
<dbReference type="HAMAP" id="MF_00083">
    <property type="entry name" value="Pept_tRNA_hydro_bact"/>
    <property type="match status" value="1"/>
</dbReference>
<keyword evidence="2 7" id="KW-0820">tRNA-binding</keyword>
<protein>
    <recommendedName>
        <fullName evidence="6 7">Peptidyl-tRNA hydrolase</fullName>
        <shortName evidence="7">Pth</shortName>
        <ecNumber evidence="1 7">3.1.1.29</ecNumber>
    </recommendedName>
</protein>
<evidence type="ECO:0000313" key="10">
    <source>
        <dbReference type="EMBL" id="MCL9819470.1"/>
    </source>
</evidence>
<name>A0ABT0TU59_9HELI</name>
<comment type="caution">
    <text evidence="10">The sequence shown here is derived from an EMBL/GenBank/DDBJ whole genome shotgun (WGS) entry which is preliminary data.</text>
</comment>
<feature type="active site" description="Proton acceptor" evidence="7">
    <location>
        <position position="19"/>
    </location>
</feature>
<dbReference type="EC" id="3.1.1.29" evidence="1 7"/>
<organism evidence="10 11">
    <name type="scientific">Helicobacter colisuis</name>
    <dbReference type="NCBI Taxonomy" id="2949739"/>
    <lineage>
        <taxon>Bacteria</taxon>
        <taxon>Pseudomonadati</taxon>
        <taxon>Campylobacterota</taxon>
        <taxon>Epsilonproteobacteria</taxon>
        <taxon>Campylobacterales</taxon>
        <taxon>Helicobacteraceae</taxon>
        <taxon>Helicobacter</taxon>
    </lineage>
</organism>
<evidence type="ECO:0000313" key="11">
    <source>
        <dbReference type="Proteomes" id="UP001057522"/>
    </source>
</evidence>